<dbReference type="NCBIfam" id="TIGR00500">
    <property type="entry name" value="met_pdase_I"/>
    <property type="match status" value="1"/>
</dbReference>
<dbReference type="Gene3D" id="3.90.230.10">
    <property type="entry name" value="Creatinase/methionine aminopeptidase superfamily"/>
    <property type="match status" value="1"/>
</dbReference>
<evidence type="ECO:0000256" key="6">
    <source>
        <dbReference type="HAMAP-Rule" id="MF_01974"/>
    </source>
</evidence>
<evidence type="ECO:0000259" key="8">
    <source>
        <dbReference type="Pfam" id="PF00557"/>
    </source>
</evidence>
<feature type="binding site" evidence="6">
    <location>
        <position position="105"/>
    </location>
    <ligand>
        <name>a divalent metal cation</name>
        <dbReference type="ChEBI" id="CHEBI:60240"/>
        <label>2</label>
        <note>catalytic</note>
    </ligand>
</feature>
<evidence type="ECO:0000256" key="4">
    <source>
        <dbReference type="ARBA" id="ARBA00022723"/>
    </source>
</evidence>
<dbReference type="EMBL" id="JAJEPW010000031">
    <property type="protein sequence ID" value="MCC2129956.1"/>
    <property type="molecule type" value="Genomic_DNA"/>
</dbReference>
<comment type="subunit">
    <text evidence="6">Monomer.</text>
</comment>
<evidence type="ECO:0000256" key="3">
    <source>
        <dbReference type="ARBA" id="ARBA00022670"/>
    </source>
</evidence>
<dbReference type="PANTHER" id="PTHR43330:SF27">
    <property type="entry name" value="METHIONINE AMINOPEPTIDASE"/>
    <property type="match status" value="1"/>
</dbReference>
<dbReference type="InterPro" id="IPR000994">
    <property type="entry name" value="Pept_M24"/>
</dbReference>
<feature type="binding site" evidence="6">
    <location>
        <position position="94"/>
    </location>
    <ligand>
        <name>a divalent metal cation</name>
        <dbReference type="ChEBI" id="CHEBI:60240"/>
        <label>1</label>
    </ligand>
</feature>
<evidence type="ECO:0000256" key="1">
    <source>
        <dbReference type="ARBA" id="ARBA00002521"/>
    </source>
</evidence>
<dbReference type="SUPFAM" id="SSF55920">
    <property type="entry name" value="Creatinase/aminopeptidase"/>
    <property type="match status" value="1"/>
</dbReference>
<keyword evidence="10" id="KW-1185">Reference proteome</keyword>
<dbReference type="PRINTS" id="PR00599">
    <property type="entry name" value="MAPEPTIDASE"/>
</dbReference>
<keyword evidence="2 6" id="KW-0031">Aminopeptidase</keyword>
<evidence type="ECO:0000313" key="9">
    <source>
        <dbReference type="EMBL" id="MCC2129956.1"/>
    </source>
</evidence>
<keyword evidence="4 6" id="KW-0479">Metal-binding</keyword>
<feature type="binding site" evidence="6">
    <location>
        <position position="201"/>
    </location>
    <ligand>
        <name>a divalent metal cation</name>
        <dbReference type="ChEBI" id="CHEBI:60240"/>
        <label>2</label>
        <note>catalytic</note>
    </ligand>
</feature>
<dbReference type="RefSeq" id="WP_302929192.1">
    <property type="nucleotide sequence ID" value="NZ_JAJEPW010000031.1"/>
</dbReference>
<dbReference type="EC" id="3.4.11.18" evidence="6 7"/>
<accession>A0AAE3AH96</accession>
<name>A0AAE3AH96_9FIRM</name>
<dbReference type="GO" id="GO:0070006">
    <property type="term" value="F:metalloaminopeptidase activity"/>
    <property type="evidence" value="ECO:0007669"/>
    <property type="project" value="UniProtKB-UniRule"/>
</dbReference>
<comment type="cofactor">
    <cofactor evidence="6">
        <name>Co(2+)</name>
        <dbReference type="ChEBI" id="CHEBI:48828"/>
    </cofactor>
    <cofactor evidence="6">
        <name>Zn(2+)</name>
        <dbReference type="ChEBI" id="CHEBI:29105"/>
    </cofactor>
    <cofactor evidence="6">
        <name>Mn(2+)</name>
        <dbReference type="ChEBI" id="CHEBI:29035"/>
    </cofactor>
    <cofactor evidence="6">
        <name>Fe(2+)</name>
        <dbReference type="ChEBI" id="CHEBI:29033"/>
    </cofactor>
    <text evidence="6">Binds 2 divalent metal cations per subunit. Has a high-affinity and a low affinity metal-binding site. The true nature of the physiological cofactor is under debate. The enzyme is active with cobalt, zinc, manganese or divalent iron ions. Most likely, methionine aminopeptidases function as mononuclear Fe(2+)-metalloproteases under physiological conditions, and the catalytically relevant metal-binding site has been assigned to the histidine-containing high-affinity site.</text>
</comment>
<feature type="binding site" evidence="6">
    <location>
        <position position="175"/>
    </location>
    <ligand>
        <name>substrate</name>
    </ligand>
</feature>
<evidence type="ECO:0000256" key="7">
    <source>
        <dbReference type="RuleBase" id="RU003653"/>
    </source>
</evidence>
<comment type="caution">
    <text evidence="9">The sequence shown here is derived from an EMBL/GenBank/DDBJ whole genome shotgun (WGS) entry which is preliminary data.</text>
</comment>
<comment type="similarity">
    <text evidence="6">Belongs to the peptidase M24A family. Methionine aminopeptidase type 1 subfamily.</text>
</comment>
<evidence type="ECO:0000256" key="5">
    <source>
        <dbReference type="ARBA" id="ARBA00022801"/>
    </source>
</evidence>
<feature type="binding site" evidence="6">
    <location>
        <position position="168"/>
    </location>
    <ligand>
        <name>a divalent metal cation</name>
        <dbReference type="ChEBI" id="CHEBI:60240"/>
        <label>2</label>
        <note>catalytic</note>
    </ligand>
</feature>
<gene>
    <name evidence="6 9" type="primary">map</name>
    <name evidence="9" type="ORF">LKD37_10605</name>
</gene>
<feature type="binding site" evidence="6">
    <location>
        <position position="105"/>
    </location>
    <ligand>
        <name>a divalent metal cation</name>
        <dbReference type="ChEBI" id="CHEBI:60240"/>
        <label>1</label>
    </ligand>
</feature>
<evidence type="ECO:0000256" key="2">
    <source>
        <dbReference type="ARBA" id="ARBA00022438"/>
    </source>
</evidence>
<dbReference type="InterPro" id="IPR036005">
    <property type="entry name" value="Creatinase/aminopeptidase-like"/>
</dbReference>
<dbReference type="GO" id="GO:0004239">
    <property type="term" value="F:initiator methionyl aminopeptidase activity"/>
    <property type="evidence" value="ECO:0007669"/>
    <property type="project" value="UniProtKB-UniRule"/>
</dbReference>
<comment type="catalytic activity">
    <reaction evidence="6 7">
        <text>Release of N-terminal amino acids, preferentially methionine, from peptides and arylamides.</text>
        <dbReference type="EC" id="3.4.11.18"/>
    </reaction>
</comment>
<dbReference type="Pfam" id="PF00557">
    <property type="entry name" value="Peptidase_M24"/>
    <property type="match status" value="1"/>
</dbReference>
<feature type="domain" description="Peptidase M24" evidence="8">
    <location>
        <begin position="11"/>
        <end position="239"/>
    </location>
</feature>
<feature type="binding site" evidence="6">
    <location>
        <position position="77"/>
    </location>
    <ligand>
        <name>substrate</name>
    </ligand>
</feature>
<dbReference type="GO" id="GO:0006508">
    <property type="term" value="P:proteolysis"/>
    <property type="evidence" value="ECO:0007669"/>
    <property type="project" value="UniProtKB-KW"/>
</dbReference>
<dbReference type="InterPro" id="IPR001714">
    <property type="entry name" value="Pept_M24_MAP"/>
</dbReference>
<dbReference type="PROSITE" id="PS00680">
    <property type="entry name" value="MAP_1"/>
    <property type="match status" value="1"/>
</dbReference>
<feature type="binding site" evidence="6">
    <location>
        <position position="232"/>
    </location>
    <ligand>
        <name>a divalent metal cation</name>
        <dbReference type="ChEBI" id="CHEBI:60240"/>
        <label>2</label>
        <note>catalytic</note>
    </ligand>
</feature>
<reference evidence="9" key="1">
    <citation type="submission" date="2021-10" db="EMBL/GenBank/DDBJ databases">
        <title>Anaerobic single-cell dispensing facilitates the cultivation of human gut bacteria.</title>
        <authorList>
            <person name="Afrizal A."/>
        </authorList>
    </citation>
    <scope>NUCLEOTIDE SEQUENCE</scope>
    <source>
        <strain evidence="9">CLA-AA-H272</strain>
    </source>
</reference>
<dbReference type="CDD" id="cd01086">
    <property type="entry name" value="MetAP1"/>
    <property type="match status" value="1"/>
</dbReference>
<dbReference type="Proteomes" id="UP001199319">
    <property type="component" value="Unassembled WGS sequence"/>
</dbReference>
<dbReference type="HAMAP" id="MF_01974">
    <property type="entry name" value="MetAP_1"/>
    <property type="match status" value="1"/>
</dbReference>
<dbReference type="AlphaFoldDB" id="A0AAE3AH96"/>
<dbReference type="PANTHER" id="PTHR43330">
    <property type="entry name" value="METHIONINE AMINOPEPTIDASE"/>
    <property type="match status" value="1"/>
</dbReference>
<organism evidence="9 10">
    <name type="scientific">Brotocaccenecus cirricatena</name>
    <dbReference type="NCBI Taxonomy" id="3064195"/>
    <lineage>
        <taxon>Bacteria</taxon>
        <taxon>Bacillati</taxon>
        <taxon>Bacillota</taxon>
        <taxon>Clostridia</taxon>
        <taxon>Eubacteriales</taxon>
        <taxon>Oscillospiraceae</taxon>
        <taxon>Brotocaccenecus</taxon>
    </lineage>
</organism>
<keyword evidence="3 6" id="KW-0645">Protease</keyword>
<feature type="binding site" evidence="6">
    <location>
        <position position="232"/>
    </location>
    <ligand>
        <name>a divalent metal cation</name>
        <dbReference type="ChEBI" id="CHEBI:60240"/>
        <label>1</label>
    </ligand>
</feature>
<evidence type="ECO:0000313" key="10">
    <source>
        <dbReference type="Proteomes" id="UP001199319"/>
    </source>
</evidence>
<protein>
    <recommendedName>
        <fullName evidence="6 7">Methionine aminopeptidase</fullName>
        <shortName evidence="6">MAP</shortName>
        <shortName evidence="6">MetAP</shortName>
        <ecNumber evidence="6 7">3.4.11.18</ecNumber>
    </recommendedName>
    <alternativeName>
        <fullName evidence="6">Peptidase M</fullName>
    </alternativeName>
</protein>
<dbReference type="GO" id="GO:0005829">
    <property type="term" value="C:cytosol"/>
    <property type="evidence" value="ECO:0007669"/>
    <property type="project" value="TreeGrafter"/>
</dbReference>
<keyword evidence="5 6" id="KW-0378">Hydrolase</keyword>
<sequence>MITLKSAHEIELMRRAGKITAAARAVARDMVKPGVTTQQIDKAVYKFITEQGATPSFLHYNGYPASVCVSVNDEIIHGIPGKRVLQEGDIVSVDVGAFIGGFHGDCAGTYPCGQVSDEALRLIRATQQSFFEGIKYAREGYRLSDISAAIQAYAESQGYSIVREYVGHGIGRNMHEAPEVPNYGRPGHGPRLLRGMTIAVEPMVNAGSAAIVQMPDGWTVRTADGKYAAHYENTVLITAGDPELLTDPEGSLV</sequence>
<proteinExistence type="inferred from homology"/>
<dbReference type="GO" id="GO:0046872">
    <property type="term" value="F:metal ion binding"/>
    <property type="evidence" value="ECO:0007669"/>
    <property type="project" value="UniProtKB-UniRule"/>
</dbReference>
<dbReference type="InterPro" id="IPR002467">
    <property type="entry name" value="Pept_M24A_MAP1"/>
</dbReference>
<comment type="function">
    <text evidence="1 6">Removes the N-terminal methionine from nascent proteins. The N-terminal methionine is often cleaved when the second residue in the primary sequence is small and uncharged (Met-Ala-, Cys, Gly, Pro, Ser, Thr, or Val). Requires deformylation of the N(alpha)-formylated initiator methionine before it can be hydrolyzed.</text>
</comment>